<dbReference type="GO" id="GO:0016020">
    <property type="term" value="C:membrane"/>
    <property type="evidence" value="ECO:0007669"/>
    <property type="project" value="UniProtKB-SubCell"/>
</dbReference>
<keyword evidence="4 6" id="KW-1133">Transmembrane helix</keyword>
<gene>
    <name evidence="7" type="ORF">OSTQU699_LOCUS8747</name>
</gene>
<reference evidence="7" key="1">
    <citation type="submission" date="2020-12" db="EMBL/GenBank/DDBJ databases">
        <authorList>
            <person name="Iha C."/>
        </authorList>
    </citation>
    <scope>NUCLEOTIDE SEQUENCE</scope>
</reference>
<evidence type="ECO:0000256" key="6">
    <source>
        <dbReference type="SAM" id="Phobius"/>
    </source>
</evidence>
<dbReference type="InterPro" id="IPR002995">
    <property type="entry name" value="Surf4"/>
</dbReference>
<comment type="caution">
    <text evidence="7">The sequence shown here is derived from an EMBL/GenBank/DDBJ whole genome shotgun (WGS) entry which is preliminary data.</text>
</comment>
<dbReference type="Pfam" id="PF02077">
    <property type="entry name" value="SURF4"/>
    <property type="match status" value="1"/>
</dbReference>
<name>A0A8S1J7Y7_9CHLO</name>
<evidence type="ECO:0000313" key="7">
    <source>
        <dbReference type="EMBL" id="CAD7703390.1"/>
    </source>
</evidence>
<comment type="subcellular location">
    <subcellularLocation>
        <location evidence="1">Membrane</location>
        <topology evidence="1">Multi-pass membrane protein</topology>
    </subcellularLocation>
</comment>
<feature type="transmembrane region" description="Helical" evidence="6">
    <location>
        <begin position="355"/>
        <end position="375"/>
    </location>
</feature>
<protein>
    <submittedName>
        <fullName evidence="7">Uncharacterized protein</fullName>
    </submittedName>
</protein>
<dbReference type="Proteomes" id="UP000708148">
    <property type="component" value="Unassembled WGS sequence"/>
</dbReference>
<evidence type="ECO:0000256" key="4">
    <source>
        <dbReference type="ARBA" id="ARBA00022989"/>
    </source>
</evidence>
<keyword evidence="5 6" id="KW-0472">Membrane</keyword>
<accession>A0A8S1J7Y7</accession>
<dbReference type="EMBL" id="CAJHUC010002204">
    <property type="protein sequence ID" value="CAD7703390.1"/>
    <property type="molecule type" value="Genomic_DNA"/>
</dbReference>
<dbReference type="OrthoDB" id="564736at2759"/>
<feature type="transmembrane region" description="Helical" evidence="6">
    <location>
        <begin position="145"/>
        <end position="173"/>
    </location>
</feature>
<evidence type="ECO:0000256" key="5">
    <source>
        <dbReference type="ARBA" id="ARBA00023136"/>
    </source>
</evidence>
<evidence type="ECO:0000256" key="1">
    <source>
        <dbReference type="ARBA" id="ARBA00004141"/>
    </source>
</evidence>
<evidence type="ECO:0000313" key="8">
    <source>
        <dbReference type="Proteomes" id="UP000708148"/>
    </source>
</evidence>
<proteinExistence type="inferred from homology"/>
<comment type="similarity">
    <text evidence="2">Belongs to the SURF4 family.</text>
</comment>
<keyword evidence="8" id="KW-1185">Reference proteome</keyword>
<sequence>MEAGGSRGDVSVEDVLGKAQRHGAKSMRFDKRTFDELKAKALRKAQEIRKKAESATAENLQHARHVARDIASSKDARDAGRKVWSLWKKVDTGAFAQGLARALVCLYFVNLVYEDLESWMFLNQPESRARFIAANRKSFLPSFPWMGVCVLLPCAALATLGYYVPITASALLLDMLKESASMIWTGLKMLFLFGRRPNELMVKRLAMVGCSALVLANSVKNHKKLTSYAGPLLSKSNDGPGHRKSIALLFGRLLMAVLFVYVGYVQIRRVLARDWSLWRKKGRDHWGIKDGHDNNWLLLEFALSLPFAVGYQTEIVSRGLSLILALEAVTCWPFWSTRWPTWHYKSHVRAHFVTNLAVSGGLIMLQSFGAGKYTVDRLLKRD</sequence>
<evidence type="ECO:0000256" key="2">
    <source>
        <dbReference type="ARBA" id="ARBA00006945"/>
    </source>
</evidence>
<evidence type="ECO:0000256" key="3">
    <source>
        <dbReference type="ARBA" id="ARBA00022692"/>
    </source>
</evidence>
<feature type="transmembrane region" description="Helical" evidence="6">
    <location>
        <begin position="246"/>
        <end position="267"/>
    </location>
</feature>
<organism evidence="7 8">
    <name type="scientific">Ostreobium quekettii</name>
    <dbReference type="NCBI Taxonomy" id="121088"/>
    <lineage>
        <taxon>Eukaryota</taxon>
        <taxon>Viridiplantae</taxon>
        <taxon>Chlorophyta</taxon>
        <taxon>core chlorophytes</taxon>
        <taxon>Ulvophyceae</taxon>
        <taxon>TCBD clade</taxon>
        <taxon>Bryopsidales</taxon>
        <taxon>Ostreobineae</taxon>
        <taxon>Ostreobiaceae</taxon>
        <taxon>Ostreobium</taxon>
    </lineage>
</organism>
<dbReference type="AlphaFoldDB" id="A0A8S1J7Y7"/>
<keyword evidence="3 6" id="KW-0812">Transmembrane</keyword>